<dbReference type="RefSeq" id="WP_015691536.1">
    <property type="nucleotide sequence ID" value="NC_016940.1"/>
</dbReference>
<evidence type="ECO:0000259" key="4">
    <source>
        <dbReference type="PROSITE" id="PS51123"/>
    </source>
</evidence>
<dbReference type="KEGG" id="sgn:SGRA_1153"/>
<dbReference type="PROSITE" id="PS51123">
    <property type="entry name" value="OMPA_2"/>
    <property type="match status" value="1"/>
</dbReference>
<keyword evidence="1" id="KW-0472">Membrane</keyword>
<proteinExistence type="predicted"/>
<dbReference type="InterPro" id="IPR050330">
    <property type="entry name" value="Bact_OuterMem_StrucFunc"/>
</dbReference>
<keyword evidence="3" id="KW-0732">Signal</keyword>
<dbReference type="GO" id="GO:0016020">
    <property type="term" value="C:membrane"/>
    <property type="evidence" value="ECO:0007669"/>
    <property type="project" value="UniProtKB-UniRule"/>
</dbReference>
<keyword evidence="6" id="KW-1185">Reference proteome</keyword>
<dbReference type="eggNOG" id="COG2885">
    <property type="taxonomic scope" value="Bacteria"/>
</dbReference>
<evidence type="ECO:0000313" key="5">
    <source>
        <dbReference type="EMBL" id="AFC23888.1"/>
    </source>
</evidence>
<dbReference type="AlphaFoldDB" id="H6L406"/>
<evidence type="ECO:0000256" key="1">
    <source>
        <dbReference type="PROSITE-ProRule" id="PRU00473"/>
    </source>
</evidence>
<evidence type="ECO:0000256" key="2">
    <source>
        <dbReference type="SAM" id="MobiDB-lite"/>
    </source>
</evidence>
<dbReference type="CDD" id="cd07185">
    <property type="entry name" value="OmpA_C-like"/>
    <property type="match status" value="1"/>
</dbReference>
<accession>H6L406</accession>
<dbReference type="InterPro" id="IPR006665">
    <property type="entry name" value="OmpA-like"/>
</dbReference>
<feature type="chain" id="PRO_5003604029" evidence="3">
    <location>
        <begin position="30"/>
        <end position="359"/>
    </location>
</feature>
<evidence type="ECO:0000313" key="6">
    <source>
        <dbReference type="Proteomes" id="UP000007519"/>
    </source>
</evidence>
<feature type="region of interest" description="Disordered" evidence="2">
    <location>
        <begin position="204"/>
        <end position="226"/>
    </location>
</feature>
<feature type="domain" description="OmpA-like" evidence="4">
    <location>
        <begin position="241"/>
        <end position="358"/>
    </location>
</feature>
<dbReference type="EMBL" id="CP002831">
    <property type="protein sequence ID" value="AFC23888.1"/>
    <property type="molecule type" value="Genomic_DNA"/>
</dbReference>
<dbReference type="Pfam" id="PF00691">
    <property type="entry name" value="OmpA"/>
    <property type="match status" value="1"/>
</dbReference>
<protein>
    <submittedName>
        <fullName evidence="5">OmpA/MotB domain protein</fullName>
    </submittedName>
</protein>
<feature type="signal peptide" evidence="3">
    <location>
        <begin position="1"/>
        <end position="29"/>
    </location>
</feature>
<dbReference type="OrthoDB" id="1490539at2"/>
<gene>
    <name evidence="5" type="ordered locus">SGRA_1153</name>
</gene>
<dbReference type="PANTHER" id="PTHR30329:SF21">
    <property type="entry name" value="LIPOPROTEIN YIAD-RELATED"/>
    <property type="match status" value="1"/>
</dbReference>
<dbReference type="SUPFAM" id="SSF103088">
    <property type="entry name" value="OmpA-like"/>
    <property type="match status" value="1"/>
</dbReference>
<dbReference type="PANTHER" id="PTHR30329">
    <property type="entry name" value="STATOR ELEMENT OF FLAGELLAR MOTOR COMPLEX"/>
    <property type="match status" value="1"/>
</dbReference>
<sequence length="359" mass="41689">MKALYNQSLFSLLLLCSLLFLGSSSKLEANDKFFDYLPKYRKFNSNYQIDKIEYREKRTVIYFRFVVEEDNNVAFYSGSHPNAWYLRTPPRMRGIEVQFKLMEITDIRVNNEVKVDILKDIPEIEYEMKRGDVVTCEMHFARIPHYIRMLDLIEGADGDMDNDRFNCFDILIKTAQSPLLGKESEAQKNTQRFESTFTYLQPKTASQPLAAKEDSSKEANNTHMAEPIDYRPQAMTDLADIRCNKRVILPSISFKEDAVNFNGRVRAMQDIKTLRQYLENYPSAMIRLHGHTDIFGDEIQNLQLSRERAMAVKLELVKMGIDRDRIEILFYGGRQPLQGLEEGGIANRRVEAEAICTDQ</sequence>
<dbReference type="STRING" id="984262.SGRA_1153"/>
<dbReference type="HOGENOM" id="CLU_731363_0_0_10"/>
<reference evidence="5 6" key="1">
    <citation type="journal article" date="2012" name="Stand. Genomic Sci.">
        <title>Complete genome sequencing and analysis of Saprospira grandis str. Lewin, a predatory marine bacterium.</title>
        <authorList>
            <person name="Saw J.H."/>
            <person name="Yuryev A."/>
            <person name="Kanbe M."/>
            <person name="Hou S."/>
            <person name="Young A.G."/>
            <person name="Aizawa S."/>
            <person name="Alam M."/>
        </authorList>
    </citation>
    <scope>NUCLEOTIDE SEQUENCE [LARGE SCALE GENOMIC DNA]</scope>
    <source>
        <strain evidence="5 6">Lewin</strain>
    </source>
</reference>
<dbReference type="Gene3D" id="3.30.1330.60">
    <property type="entry name" value="OmpA-like domain"/>
    <property type="match status" value="1"/>
</dbReference>
<organism evidence="5 6">
    <name type="scientific">Saprospira grandis (strain Lewin)</name>
    <dbReference type="NCBI Taxonomy" id="984262"/>
    <lineage>
        <taxon>Bacteria</taxon>
        <taxon>Pseudomonadati</taxon>
        <taxon>Bacteroidota</taxon>
        <taxon>Saprospiria</taxon>
        <taxon>Saprospirales</taxon>
        <taxon>Saprospiraceae</taxon>
        <taxon>Saprospira</taxon>
    </lineage>
</organism>
<dbReference type="InterPro" id="IPR036737">
    <property type="entry name" value="OmpA-like_sf"/>
</dbReference>
<dbReference type="Proteomes" id="UP000007519">
    <property type="component" value="Chromosome"/>
</dbReference>
<name>H6L406_SAPGL</name>
<evidence type="ECO:0000256" key="3">
    <source>
        <dbReference type="SAM" id="SignalP"/>
    </source>
</evidence>